<dbReference type="Proteomes" id="UP000176998">
    <property type="component" value="Unassembled WGS sequence"/>
</dbReference>
<evidence type="ECO:0000313" key="2">
    <source>
        <dbReference type="EMBL" id="OHE96653.1"/>
    </source>
</evidence>
<dbReference type="AlphaFoldDB" id="A0A1G4B5R2"/>
<evidence type="ECO:0008006" key="4">
    <source>
        <dbReference type="Google" id="ProtNLM"/>
    </source>
</evidence>
<dbReference type="EMBL" id="MJBS01000066">
    <property type="protein sequence ID" value="OHE96653.1"/>
    <property type="molecule type" value="Genomic_DNA"/>
</dbReference>
<keyword evidence="3" id="KW-1185">Reference proteome</keyword>
<reference evidence="2 3" key="1">
    <citation type="submission" date="2016-09" db="EMBL/GenBank/DDBJ databases">
        <authorList>
            <person name="Capua I."/>
            <person name="De Benedictis P."/>
            <person name="Joannis T."/>
            <person name="Lombin L.H."/>
            <person name="Cattoli G."/>
        </authorList>
    </citation>
    <scope>NUCLEOTIDE SEQUENCE [LARGE SCALE GENOMIC DNA]</scope>
    <source>
        <strain evidence="2 3">IMI 309357</strain>
    </source>
</reference>
<comment type="caution">
    <text evidence="2">The sequence shown here is derived from an EMBL/GenBank/DDBJ whole genome shotgun (WGS) entry which is preliminary data.</text>
</comment>
<accession>A0A1G4B5R2</accession>
<organism evidence="2 3">
    <name type="scientific">Colletotrichum orchidophilum</name>
    <dbReference type="NCBI Taxonomy" id="1209926"/>
    <lineage>
        <taxon>Eukaryota</taxon>
        <taxon>Fungi</taxon>
        <taxon>Dikarya</taxon>
        <taxon>Ascomycota</taxon>
        <taxon>Pezizomycotina</taxon>
        <taxon>Sordariomycetes</taxon>
        <taxon>Hypocreomycetidae</taxon>
        <taxon>Glomerellales</taxon>
        <taxon>Glomerellaceae</taxon>
        <taxon>Colletotrichum</taxon>
    </lineage>
</organism>
<proteinExistence type="predicted"/>
<feature type="region of interest" description="Disordered" evidence="1">
    <location>
        <begin position="1"/>
        <end position="27"/>
    </location>
</feature>
<dbReference type="GeneID" id="34561115"/>
<evidence type="ECO:0000256" key="1">
    <source>
        <dbReference type="SAM" id="MobiDB-lite"/>
    </source>
</evidence>
<dbReference type="RefSeq" id="XP_022473809.1">
    <property type="nucleotide sequence ID" value="XM_022619605.1"/>
</dbReference>
<dbReference type="STRING" id="1209926.A0A1G4B5R2"/>
<sequence>MDGDVQPSEKIVDEMQADGTEVRKDAEQQQLHETQPFGGTIQILDAQQSPQKQTHGRLQQYTELSEAILPDGDLYVILLNSQNSMLAGFRVSSQICRVASTAFAKQIDAEFSIQDDCKVIFIRLSPGSSRIDRKALRCILSVLHYTNIDQYEELPVEDLLRVSQTNLSLKCNKALVPWIGTWCRKVLQTIIDSEQPTTVDLGMLLKSADNFEAKDELVKLKQFAVHNLPLMFRDIWGENLPLVTLHECKSLDGLFVHINDLFVRVFHRIRSLEGPLETRNEAYLTNRRICLSCSRRHPSGTKECHRCRNKLLHDEICTKSSRIGEYFSILKLHRLWPDDVMTQKDTTISTIAQRVTDMTSKIPHTCSRGMKCPLIVHLNALRANLEKIVDGCAGGETSDTRKKLEKMNAADYKKNSHMVEGGHATAEVEALTMD</sequence>
<name>A0A1G4B5R2_9PEZI</name>
<dbReference type="OrthoDB" id="4841985at2759"/>
<gene>
    <name evidence="2" type="ORF">CORC01_07970</name>
</gene>
<protein>
    <recommendedName>
        <fullName evidence="4">BTB domain-containing protein</fullName>
    </recommendedName>
</protein>
<evidence type="ECO:0000313" key="3">
    <source>
        <dbReference type="Proteomes" id="UP000176998"/>
    </source>
</evidence>